<dbReference type="AlphaFoldDB" id="A0A2N9L2M8"/>
<name>A0A2N9L2M8_9BACT</name>
<evidence type="ECO:0000313" key="2">
    <source>
        <dbReference type="Proteomes" id="UP000239735"/>
    </source>
</evidence>
<protein>
    <submittedName>
        <fullName evidence="1">Uncharacterized protein</fullName>
    </submittedName>
</protein>
<reference evidence="2" key="1">
    <citation type="submission" date="2018-02" db="EMBL/GenBank/DDBJ databases">
        <authorList>
            <person name="Hausmann B."/>
        </authorList>
    </citation>
    <scope>NUCLEOTIDE SEQUENCE [LARGE SCALE GENOMIC DNA]</scope>
    <source>
        <strain evidence="2">Peat soil MAG SbA5</strain>
    </source>
</reference>
<gene>
    <name evidence="1" type="ORF">SBA5_100087</name>
</gene>
<accession>A0A2N9L2M8</accession>
<proteinExistence type="predicted"/>
<sequence length="58" mass="6250">MHRWRLHLDAHSVTPFARLLATAKCPIQALPGWGIGSGIRLDGTFHPAPAPCPGPVTR</sequence>
<dbReference type="Proteomes" id="UP000239735">
    <property type="component" value="Unassembled WGS sequence"/>
</dbReference>
<dbReference type="EMBL" id="OKRB01000002">
    <property type="protein sequence ID" value="SPE17489.1"/>
    <property type="molecule type" value="Genomic_DNA"/>
</dbReference>
<organism evidence="1 2">
    <name type="scientific">Candidatus Sulfuritelmatomonas gaucii</name>
    <dbReference type="NCBI Taxonomy" id="2043161"/>
    <lineage>
        <taxon>Bacteria</taxon>
        <taxon>Pseudomonadati</taxon>
        <taxon>Acidobacteriota</taxon>
        <taxon>Terriglobia</taxon>
        <taxon>Terriglobales</taxon>
        <taxon>Acidobacteriaceae</taxon>
        <taxon>Candidatus Sulfuritelmatomonas</taxon>
    </lineage>
</organism>
<evidence type="ECO:0000313" key="1">
    <source>
        <dbReference type="EMBL" id="SPE17489.1"/>
    </source>
</evidence>